<dbReference type="PROSITE" id="PS50878">
    <property type="entry name" value="RT_POL"/>
    <property type="match status" value="1"/>
</dbReference>
<dbReference type="EMBL" id="JAJSOF020000021">
    <property type="protein sequence ID" value="KAJ4437142.1"/>
    <property type="molecule type" value="Genomic_DNA"/>
</dbReference>
<keyword evidence="3" id="KW-1185">Reference proteome</keyword>
<accession>A0ABQ8SSH8</accession>
<dbReference type="Proteomes" id="UP001148838">
    <property type="component" value="Unassembled WGS sequence"/>
</dbReference>
<name>A0ABQ8SSH8_PERAM</name>
<dbReference type="InterPro" id="IPR000477">
    <property type="entry name" value="RT_dom"/>
</dbReference>
<evidence type="ECO:0000313" key="2">
    <source>
        <dbReference type="EMBL" id="KAJ4437142.1"/>
    </source>
</evidence>
<dbReference type="InterPro" id="IPR043502">
    <property type="entry name" value="DNA/RNA_pol_sf"/>
</dbReference>
<comment type="caution">
    <text evidence="2">The sequence shown here is derived from an EMBL/GenBank/DDBJ whole genome shotgun (WGS) entry which is preliminary data.</text>
</comment>
<dbReference type="SUPFAM" id="SSF56672">
    <property type="entry name" value="DNA/RNA polymerases"/>
    <property type="match status" value="1"/>
</dbReference>
<protein>
    <recommendedName>
        <fullName evidence="1">Reverse transcriptase domain-containing protein</fullName>
    </recommendedName>
</protein>
<dbReference type="Pfam" id="PF00078">
    <property type="entry name" value="RVT_1"/>
    <property type="match status" value="1"/>
</dbReference>
<gene>
    <name evidence="2" type="ORF">ANN_17277</name>
</gene>
<evidence type="ECO:0000259" key="1">
    <source>
        <dbReference type="PROSITE" id="PS50878"/>
    </source>
</evidence>
<feature type="domain" description="Reverse transcriptase" evidence="1">
    <location>
        <begin position="1"/>
        <end position="253"/>
    </location>
</feature>
<organism evidence="2 3">
    <name type="scientific">Periplaneta americana</name>
    <name type="common">American cockroach</name>
    <name type="synonym">Blatta americana</name>
    <dbReference type="NCBI Taxonomy" id="6978"/>
    <lineage>
        <taxon>Eukaryota</taxon>
        <taxon>Metazoa</taxon>
        <taxon>Ecdysozoa</taxon>
        <taxon>Arthropoda</taxon>
        <taxon>Hexapoda</taxon>
        <taxon>Insecta</taxon>
        <taxon>Pterygota</taxon>
        <taxon>Neoptera</taxon>
        <taxon>Polyneoptera</taxon>
        <taxon>Dictyoptera</taxon>
        <taxon>Blattodea</taxon>
        <taxon>Blattoidea</taxon>
        <taxon>Blattidae</taxon>
        <taxon>Blattinae</taxon>
        <taxon>Periplaneta</taxon>
    </lineage>
</organism>
<sequence>MHRRDVIDVLEETTRSAAELVSEAAWNCDWVGAPISFQRCIAFIIAIANKKMVLTAGKCVPVSKETMMSYQFAYLPGKSTEAALHHVVSPIEKVLAFKEIAIEACLDIEGVFDKTSCEVVSEALQKHKVPAFICRWIHFMLENRQITMCLFGKTLKVTTARGYPQGGVLSPLLWNLVVDAFLRELNGAGYFIIGFADDIAVIVKGKFPNTVFEVLQVALKKIENWCNRNRLSVNPNKTVVVPFTRMRSMGNFSNRLFLEREYPTLHKLSI</sequence>
<dbReference type="PANTHER" id="PTHR19446">
    <property type="entry name" value="REVERSE TRANSCRIPTASES"/>
    <property type="match status" value="1"/>
</dbReference>
<evidence type="ECO:0000313" key="3">
    <source>
        <dbReference type="Proteomes" id="UP001148838"/>
    </source>
</evidence>
<proteinExistence type="predicted"/>
<reference evidence="2 3" key="1">
    <citation type="journal article" date="2022" name="Allergy">
        <title>Genome assembly and annotation of Periplaneta americana reveal a comprehensive cockroach allergen profile.</title>
        <authorList>
            <person name="Wang L."/>
            <person name="Xiong Q."/>
            <person name="Saelim N."/>
            <person name="Wang L."/>
            <person name="Nong W."/>
            <person name="Wan A.T."/>
            <person name="Shi M."/>
            <person name="Liu X."/>
            <person name="Cao Q."/>
            <person name="Hui J.H.L."/>
            <person name="Sookrung N."/>
            <person name="Leung T.F."/>
            <person name="Tungtrongchitr A."/>
            <person name="Tsui S.K.W."/>
        </authorList>
    </citation>
    <scope>NUCLEOTIDE SEQUENCE [LARGE SCALE GENOMIC DNA]</scope>
    <source>
        <strain evidence="2">PWHHKU_190912</strain>
    </source>
</reference>